<sequence length="81" mass="8426">MSQVRGSQAEGRQTAVSQAGGSQTAVSQVGGSQAAVSKARGSQDIVKRRSCFEQLHGVASIPATIDPFLSPHFLPLLSYAL</sequence>
<name>A0ABC8SIX0_9AQUA</name>
<comment type="caution">
    <text evidence="3">The sequence shown here is derived from an EMBL/GenBank/DDBJ whole genome shotgun (WGS) entry which is preliminary data.</text>
</comment>
<evidence type="ECO:0000313" key="3">
    <source>
        <dbReference type="EMBL" id="CAK9157131.1"/>
    </source>
</evidence>
<protein>
    <submittedName>
        <fullName evidence="3">Uncharacterized protein</fullName>
    </submittedName>
</protein>
<gene>
    <name evidence="2" type="ORF">ILEXP_LOCUS12288</name>
    <name evidence="3" type="ORF">ILEXP_LOCUS25684</name>
</gene>
<dbReference type="EMBL" id="CAUOFW020001398">
    <property type="protein sequence ID" value="CAK9144539.1"/>
    <property type="molecule type" value="Genomic_DNA"/>
</dbReference>
<reference evidence="3 4" key="1">
    <citation type="submission" date="2024-02" db="EMBL/GenBank/DDBJ databases">
        <authorList>
            <person name="Vignale AGUSTIN F."/>
            <person name="Sosa J E."/>
            <person name="Modenutti C."/>
        </authorList>
    </citation>
    <scope>NUCLEOTIDE SEQUENCE [LARGE SCALE GENOMIC DNA]</scope>
</reference>
<feature type="region of interest" description="Disordered" evidence="1">
    <location>
        <begin position="1"/>
        <end position="43"/>
    </location>
</feature>
<dbReference type="Proteomes" id="UP001642360">
    <property type="component" value="Unassembled WGS sequence"/>
</dbReference>
<proteinExistence type="predicted"/>
<organism evidence="3 4">
    <name type="scientific">Ilex paraguariensis</name>
    <name type="common">yerba mate</name>
    <dbReference type="NCBI Taxonomy" id="185542"/>
    <lineage>
        <taxon>Eukaryota</taxon>
        <taxon>Viridiplantae</taxon>
        <taxon>Streptophyta</taxon>
        <taxon>Embryophyta</taxon>
        <taxon>Tracheophyta</taxon>
        <taxon>Spermatophyta</taxon>
        <taxon>Magnoliopsida</taxon>
        <taxon>eudicotyledons</taxon>
        <taxon>Gunneridae</taxon>
        <taxon>Pentapetalae</taxon>
        <taxon>asterids</taxon>
        <taxon>campanulids</taxon>
        <taxon>Aquifoliales</taxon>
        <taxon>Aquifoliaceae</taxon>
        <taxon>Ilex</taxon>
    </lineage>
</organism>
<evidence type="ECO:0000313" key="2">
    <source>
        <dbReference type="EMBL" id="CAK9144539.1"/>
    </source>
</evidence>
<evidence type="ECO:0000313" key="4">
    <source>
        <dbReference type="Proteomes" id="UP001642360"/>
    </source>
</evidence>
<keyword evidence="4" id="KW-1185">Reference proteome</keyword>
<evidence type="ECO:0000256" key="1">
    <source>
        <dbReference type="SAM" id="MobiDB-lite"/>
    </source>
</evidence>
<dbReference type="AlphaFoldDB" id="A0ABC8SIX0"/>
<dbReference type="EMBL" id="CAUOFW020002948">
    <property type="protein sequence ID" value="CAK9157131.1"/>
    <property type="molecule type" value="Genomic_DNA"/>
</dbReference>
<accession>A0ABC8SIX0</accession>
<feature type="compositionally biased region" description="Polar residues" evidence="1">
    <location>
        <begin position="1"/>
        <end position="35"/>
    </location>
</feature>